<proteinExistence type="predicted"/>
<name>A0A2P2JC79_RHIMU</name>
<evidence type="ECO:0000313" key="1">
    <source>
        <dbReference type="EMBL" id="MBW91070.1"/>
    </source>
</evidence>
<protein>
    <submittedName>
        <fullName evidence="1">WD repeat-containing protein DWA2-like</fullName>
    </submittedName>
</protein>
<organism evidence="1">
    <name type="scientific">Rhizophora mucronata</name>
    <name type="common">Asiatic mangrove</name>
    <dbReference type="NCBI Taxonomy" id="61149"/>
    <lineage>
        <taxon>Eukaryota</taxon>
        <taxon>Viridiplantae</taxon>
        <taxon>Streptophyta</taxon>
        <taxon>Embryophyta</taxon>
        <taxon>Tracheophyta</taxon>
        <taxon>Spermatophyta</taxon>
        <taxon>Magnoliopsida</taxon>
        <taxon>eudicotyledons</taxon>
        <taxon>Gunneridae</taxon>
        <taxon>Pentapetalae</taxon>
        <taxon>rosids</taxon>
        <taxon>fabids</taxon>
        <taxon>Malpighiales</taxon>
        <taxon>Rhizophoraceae</taxon>
        <taxon>Rhizophora</taxon>
    </lineage>
</organism>
<dbReference type="EMBL" id="GGEC01010587">
    <property type="protein sequence ID" value="MBW91070.1"/>
    <property type="molecule type" value="Transcribed_RNA"/>
</dbReference>
<accession>A0A2P2JC79</accession>
<sequence>MPEADSNIDDRADKKLCRKLEEKMMSENENFQKNKS</sequence>
<reference evidence="1" key="1">
    <citation type="submission" date="2018-02" db="EMBL/GenBank/DDBJ databases">
        <title>Rhizophora mucronata_Transcriptome.</title>
        <authorList>
            <person name="Meera S.P."/>
            <person name="Sreeshan A."/>
            <person name="Augustine A."/>
        </authorList>
    </citation>
    <scope>NUCLEOTIDE SEQUENCE</scope>
    <source>
        <tissue evidence="1">Leaf</tissue>
    </source>
</reference>
<dbReference type="AlphaFoldDB" id="A0A2P2JC79"/>